<dbReference type="RefSeq" id="WP_354636329.1">
    <property type="nucleotide sequence ID" value="NZ_CP159837.1"/>
</dbReference>
<dbReference type="Pfam" id="PF14218">
    <property type="entry name" value="COP23"/>
    <property type="match status" value="1"/>
</dbReference>
<organism evidence="3">
    <name type="scientific">Planktothricoides raciborskii GIHE-MW2</name>
    <dbReference type="NCBI Taxonomy" id="2792601"/>
    <lineage>
        <taxon>Bacteria</taxon>
        <taxon>Bacillati</taxon>
        <taxon>Cyanobacteriota</taxon>
        <taxon>Cyanophyceae</taxon>
        <taxon>Oscillatoriophycideae</taxon>
        <taxon>Oscillatoriales</taxon>
        <taxon>Oscillatoriaceae</taxon>
        <taxon>Planktothricoides</taxon>
    </lineage>
</organism>
<keyword evidence="2" id="KW-0812">Transmembrane</keyword>
<gene>
    <name evidence="3" type="ORF">ABWT76_002922</name>
</gene>
<feature type="compositionally biased region" description="Polar residues" evidence="1">
    <location>
        <begin position="27"/>
        <end position="49"/>
    </location>
</feature>
<evidence type="ECO:0000313" key="3">
    <source>
        <dbReference type="EMBL" id="XCM39954.1"/>
    </source>
</evidence>
<keyword evidence="2" id="KW-0472">Membrane</keyword>
<dbReference type="AlphaFoldDB" id="A0AAU8JMF0"/>
<evidence type="ECO:0000256" key="2">
    <source>
        <dbReference type="SAM" id="Phobius"/>
    </source>
</evidence>
<protein>
    <submittedName>
        <fullName evidence="3">COP23 domain-containing protein</fullName>
    </submittedName>
</protein>
<sequence length="311" mass="34405">MHVVGIKKPGFFLAINSRGEWPFAPTYSPQKPGFSTPTGNPQTPRNRVSYSQQTVGANGHSPLHIHHRNPVSGLFLGWLWGLRNRVSGLLATLNCLIHQRNPVSGFPPTTNNQQPTTNKKSIYNKKNTYYKKIAMKIKLFAATIAAAATLVVTSSAAMGQSGSNETQFICREAFDQATNQKIPTTYAWTERGKIAVVRWTSTLGNGAWTPERRCQEVSPRFQAAYENGSIRYLTNGTVNGQRAICTAREEGGSCQDLLLTLRPEDNAMAVLRQLNDVLKGRAGATLRQSGQEDQVYIQVDIERFLRTAPVE</sequence>
<accession>A0AAU8JMF0</accession>
<keyword evidence="2" id="KW-1133">Transmembrane helix</keyword>
<dbReference type="InterPro" id="IPR025478">
    <property type="entry name" value="COP23"/>
</dbReference>
<proteinExistence type="predicted"/>
<dbReference type="EMBL" id="CP159837">
    <property type="protein sequence ID" value="XCM39954.1"/>
    <property type="molecule type" value="Genomic_DNA"/>
</dbReference>
<evidence type="ECO:0000256" key="1">
    <source>
        <dbReference type="SAM" id="MobiDB-lite"/>
    </source>
</evidence>
<reference evidence="3" key="1">
    <citation type="submission" date="2024-07" db="EMBL/GenBank/DDBJ databases">
        <authorList>
            <person name="Kim Y.J."/>
            <person name="Jeong J.Y."/>
        </authorList>
    </citation>
    <scope>NUCLEOTIDE SEQUENCE</scope>
    <source>
        <strain evidence="3">GIHE-MW2</strain>
    </source>
</reference>
<feature type="transmembrane region" description="Helical" evidence="2">
    <location>
        <begin position="139"/>
        <end position="158"/>
    </location>
</feature>
<name>A0AAU8JMF0_9CYAN</name>
<feature type="region of interest" description="Disordered" evidence="1">
    <location>
        <begin position="26"/>
        <end position="49"/>
    </location>
</feature>